<gene>
    <name evidence="2" type="ORF">F6W96_26000</name>
</gene>
<name>A0A6G9Z7X2_9NOCA</name>
<feature type="region of interest" description="Disordered" evidence="1">
    <location>
        <begin position="460"/>
        <end position="485"/>
    </location>
</feature>
<dbReference type="InterPro" id="IPR021145">
    <property type="entry name" value="Portal_protein_SPP1_Gp6-like"/>
</dbReference>
<evidence type="ECO:0000313" key="2">
    <source>
        <dbReference type="EMBL" id="QIS21266.1"/>
    </source>
</evidence>
<dbReference type="EMBL" id="CP046173">
    <property type="protein sequence ID" value="QIS21266.1"/>
    <property type="molecule type" value="Genomic_DNA"/>
</dbReference>
<proteinExistence type="predicted"/>
<sequence>MTELLRLGRLSDDEEISFTRNVALIDKHLGENAVAQAYYEGRQRVRNLRIAVPPDLEAALMTAVGWAGTAVDVLEERLDFLGWVATTGDYRLDEVFARNDLDAEASKAHLDSLMFGTGFIAVGSGDLEQQEPHPLVSVLSPRTTAGVRDVRTRRLSSAVTRFWDDEREEFTSARLYLPDETVYLWRGESGQQPWQVYYRDQHRMGRISVVQMPNRPTASRPYGRSEITRAVRGITDNAVRTIMAMEMNREFNWAPRLWATDVTEDQFTRADGSAVSGWESVIGRMLAVPHDEDNPDATPKVGQFDQGKPAPYLEYLQGLAQLLSAECAIPPMYLGFATDQAASADAIRAMEVRLLKRAERRQLTFGKAWLEVARLALLVRDGEIPTSFDTDVYLDWRDAATPTRSAAADEATKLVQAQILPPDSPVTYKRIGLTAMEQKQVEQDRRRMVAVQMMQSVKAQANTTRQADPELSAKADTTKPAQAAV</sequence>
<reference evidence="2 3" key="1">
    <citation type="journal article" date="2019" name="ACS Chem. Biol.">
        <title>Identification and Mobilization of a Cryptic Antibiotic Biosynthesis Gene Locus from a Human-Pathogenic Nocardia Isolate.</title>
        <authorList>
            <person name="Herisse M."/>
            <person name="Ishida K."/>
            <person name="Porter J.L."/>
            <person name="Howden B."/>
            <person name="Hertweck C."/>
            <person name="Stinear T.P."/>
            <person name="Pidot S.J."/>
        </authorList>
    </citation>
    <scope>NUCLEOTIDE SEQUENCE [LARGE SCALE GENOMIC DNA]</scope>
    <source>
        <strain evidence="2 3">AUSMDU00012715</strain>
    </source>
</reference>
<evidence type="ECO:0000313" key="3">
    <source>
        <dbReference type="Proteomes" id="UP000500953"/>
    </source>
</evidence>
<dbReference type="RefSeq" id="WP_167488564.1">
    <property type="nucleotide sequence ID" value="NZ_CP046173.1"/>
</dbReference>
<protein>
    <submittedName>
        <fullName evidence="2">Phage portal protein</fullName>
    </submittedName>
</protein>
<organism evidence="2 3">
    <name type="scientific">Nocardia terpenica</name>
    <dbReference type="NCBI Taxonomy" id="455432"/>
    <lineage>
        <taxon>Bacteria</taxon>
        <taxon>Bacillati</taxon>
        <taxon>Actinomycetota</taxon>
        <taxon>Actinomycetes</taxon>
        <taxon>Mycobacteriales</taxon>
        <taxon>Nocardiaceae</taxon>
        <taxon>Nocardia</taxon>
    </lineage>
</organism>
<evidence type="ECO:0000256" key="1">
    <source>
        <dbReference type="SAM" id="MobiDB-lite"/>
    </source>
</evidence>
<feature type="compositionally biased region" description="Basic and acidic residues" evidence="1">
    <location>
        <begin position="467"/>
        <end position="477"/>
    </location>
</feature>
<dbReference type="Pfam" id="PF05133">
    <property type="entry name" value="SPP1_portal"/>
    <property type="match status" value="1"/>
</dbReference>
<accession>A0A6G9Z7X2</accession>
<dbReference type="Proteomes" id="UP000500953">
    <property type="component" value="Chromosome"/>
</dbReference>
<dbReference type="AlphaFoldDB" id="A0A6G9Z7X2"/>